<evidence type="ECO:0000256" key="1">
    <source>
        <dbReference type="ARBA" id="ARBA00004651"/>
    </source>
</evidence>
<keyword evidence="2 9" id="KW-0813">Transport</keyword>
<keyword evidence="4 9" id="KW-0812">Transmembrane</keyword>
<evidence type="ECO:0000256" key="3">
    <source>
        <dbReference type="ARBA" id="ARBA00022475"/>
    </source>
</evidence>
<evidence type="ECO:0000256" key="5">
    <source>
        <dbReference type="ARBA" id="ARBA00022927"/>
    </source>
</evidence>
<comment type="function">
    <text evidence="9">Part of the Sec protein translocase complex. Interacts with the SecYEG preprotein conducting channel. SecDF uses the proton motive force (PMF) to complete protein translocation after the ATP-dependent function of SecA.</text>
</comment>
<dbReference type="InterPro" id="IPR055344">
    <property type="entry name" value="SecD_SecF_C_bact"/>
</dbReference>
<feature type="domain" description="Protein export membrane protein SecD/SecF C-terminal" evidence="10">
    <location>
        <begin position="433"/>
        <end position="601"/>
    </location>
</feature>
<feature type="transmembrane region" description="Helical" evidence="9">
    <location>
        <begin position="577"/>
        <end position="605"/>
    </location>
</feature>
<dbReference type="Proteomes" id="UP001057860">
    <property type="component" value="Chromosome"/>
</dbReference>
<keyword evidence="6 9" id="KW-1133">Transmembrane helix</keyword>
<dbReference type="Gene3D" id="1.20.1640.10">
    <property type="entry name" value="Multidrug efflux transporter AcrB transmembrane domain"/>
    <property type="match status" value="1"/>
</dbReference>
<feature type="transmembrane region" description="Helical" evidence="9">
    <location>
        <begin position="503"/>
        <end position="524"/>
    </location>
</feature>
<evidence type="ECO:0000259" key="13">
    <source>
        <dbReference type="Pfam" id="PF22599"/>
    </source>
</evidence>
<feature type="transmembrane region" description="Helical" evidence="9">
    <location>
        <begin position="477"/>
        <end position="497"/>
    </location>
</feature>
<feature type="transmembrane region" description="Helical" evidence="9">
    <location>
        <begin position="7"/>
        <end position="25"/>
    </location>
</feature>
<evidence type="ECO:0000256" key="6">
    <source>
        <dbReference type="ARBA" id="ARBA00022989"/>
    </source>
</evidence>
<comment type="similarity">
    <text evidence="9">Belongs to the SecD/SecF family. SecD subfamily.</text>
</comment>
<gene>
    <name evidence="9 14" type="primary">secD</name>
    <name evidence="14" type="ORF">N0H69_19880</name>
</gene>
<dbReference type="GeneID" id="75142309"/>
<sequence>MLNRYPLWKYLMLIVVIFVGLLYALPNLYGEDPAVQITGARGIAASETTLVQVRDVLEKDNIASKSIALENGAILARFRDPDVQLRAREALMAAMGDQYVIALNLAPATPSWLARLGAEPMKLGLDLRGGVHFLMEVDMDTALSKLQEQTMDTLRTDLREKNIPYATVRKLDNYGVEVRFRDDQTRDDAISYLSSRHRDLVIGSNGSNTLKAVMSDDRLREAREYAVQQNITILRNRVNQLGVAEPLVQRQGSDRIVVELPGIQDTARAKEILGATATLEFRLVNSNVDASVAASGRVPGDSEVKNTREGRPVVLYKRVILTGDHITDSTSSTDEYNQAQVNISLDSAGGSLMSNFTKDNIGKPMATLFVEYKDSGKKDANGRAILVKQEEVINVATIQSRLGNSFRITGIDNPAEARQLSLLLRAGALIAPIQIVEERTIGPTLGSQNIAQGLEACLWGLAVSILFMVIYYRKFGVIASTALLANLVLIVGVMSLLPGATLTMPGIAGIVLTLAVAVDANVLINERIKEEYRNGRTIQQAIHEGYKGAFSSIVDANVTTLITAIILYAVGTGSIKGFAITTAIGVVTSMFTAIVGTRAIVNLLYGGKRINKLSI</sequence>
<dbReference type="InterPro" id="IPR022646">
    <property type="entry name" value="SecD/SecF_CS"/>
</dbReference>
<evidence type="ECO:0000313" key="14">
    <source>
        <dbReference type="EMBL" id="UWM44873.1"/>
    </source>
</evidence>
<keyword evidence="3 9" id="KW-1003">Cell membrane</keyword>
<dbReference type="Pfam" id="PF21760">
    <property type="entry name" value="SecD_1st"/>
    <property type="match status" value="1"/>
</dbReference>
<evidence type="ECO:0000256" key="7">
    <source>
        <dbReference type="ARBA" id="ARBA00023010"/>
    </source>
</evidence>
<feature type="domain" description="SecD export protein N-terminal TM" evidence="11">
    <location>
        <begin position="2"/>
        <end position="103"/>
    </location>
</feature>
<evidence type="ECO:0000259" key="10">
    <source>
        <dbReference type="Pfam" id="PF02355"/>
    </source>
</evidence>
<accession>A0ABY5UN23</accession>
<keyword evidence="15" id="KW-1185">Reference proteome</keyword>
<reference evidence="14" key="1">
    <citation type="submission" date="2022-08" db="EMBL/GenBank/DDBJ databases">
        <authorList>
            <person name="Bogun A."/>
            <person name="Kislichkina A."/>
            <person name="Solomentsev V."/>
            <person name="Skryabin Y."/>
            <person name="Sizova A."/>
            <person name="Platonov M."/>
            <person name="Dentovskaya S."/>
        </authorList>
    </citation>
    <scope>NUCLEOTIDE SEQUENCE</scope>
    <source>
        <strain evidence="14">SCPM-O-B-7604</strain>
    </source>
</reference>
<dbReference type="Pfam" id="PF13721">
    <property type="entry name" value="SecD-TM1"/>
    <property type="match status" value="1"/>
</dbReference>
<evidence type="ECO:0000313" key="15">
    <source>
        <dbReference type="Proteomes" id="UP001057860"/>
    </source>
</evidence>
<dbReference type="InterPro" id="IPR005791">
    <property type="entry name" value="SecD"/>
</dbReference>
<dbReference type="Pfam" id="PF07549">
    <property type="entry name" value="Sec_GG"/>
    <property type="match status" value="1"/>
</dbReference>
<protein>
    <recommendedName>
        <fullName evidence="9">Protein translocase subunit SecD</fullName>
    </recommendedName>
</protein>
<feature type="transmembrane region" description="Helical" evidence="9">
    <location>
        <begin position="450"/>
        <end position="470"/>
    </location>
</feature>
<dbReference type="InterPro" id="IPR048634">
    <property type="entry name" value="SecD_SecF_C"/>
</dbReference>
<dbReference type="NCBIfam" id="TIGR00916">
    <property type="entry name" value="2A0604s01"/>
    <property type="match status" value="1"/>
</dbReference>
<dbReference type="HAMAP" id="MF_01463_B">
    <property type="entry name" value="SecD_B"/>
    <property type="match status" value="1"/>
</dbReference>
<dbReference type="InterPro" id="IPR054384">
    <property type="entry name" value="SecDF_P1_head"/>
</dbReference>
<keyword evidence="5 9" id="KW-0653">Protein transport</keyword>
<evidence type="ECO:0000256" key="2">
    <source>
        <dbReference type="ARBA" id="ARBA00022448"/>
    </source>
</evidence>
<evidence type="ECO:0000256" key="9">
    <source>
        <dbReference type="HAMAP-Rule" id="MF_01463"/>
    </source>
</evidence>
<dbReference type="InterPro" id="IPR027398">
    <property type="entry name" value="SecD-TM"/>
</dbReference>
<dbReference type="NCBIfam" id="TIGR01129">
    <property type="entry name" value="secD"/>
    <property type="match status" value="1"/>
</dbReference>
<name>A0ABY5UN23_9GAMM</name>
<dbReference type="Pfam" id="PF02355">
    <property type="entry name" value="SecD_SecF_C"/>
    <property type="match status" value="1"/>
</dbReference>
<dbReference type="Gene3D" id="3.30.70.3400">
    <property type="match status" value="2"/>
</dbReference>
<feature type="domain" description="SecDF P1 head subdomain" evidence="13">
    <location>
        <begin position="307"/>
        <end position="431"/>
    </location>
</feature>
<feature type="domain" description="Protein translocase subunit SecDF P1" evidence="12">
    <location>
        <begin position="227"/>
        <end position="285"/>
    </location>
</feature>
<evidence type="ECO:0000259" key="12">
    <source>
        <dbReference type="Pfam" id="PF21760"/>
    </source>
</evidence>
<proteinExistence type="inferred from homology"/>
<comment type="subcellular location">
    <subcellularLocation>
        <location evidence="1 9">Cell membrane</location>
        <topology evidence="1 9">Multi-pass membrane protein</topology>
    </subcellularLocation>
</comment>
<dbReference type="InterPro" id="IPR022813">
    <property type="entry name" value="SecD/SecF_arch_bac"/>
</dbReference>
<dbReference type="Pfam" id="PF22599">
    <property type="entry name" value="SecDF_P1_head"/>
    <property type="match status" value="1"/>
</dbReference>
<dbReference type="PANTHER" id="PTHR30081:SF1">
    <property type="entry name" value="PROTEIN TRANSLOCASE SUBUNIT SECD"/>
    <property type="match status" value="1"/>
</dbReference>
<dbReference type="PANTHER" id="PTHR30081">
    <property type="entry name" value="PROTEIN-EXPORT MEMBRANE PROTEIN SEC"/>
    <property type="match status" value="1"/>
</dbReference>
<dbReference type="RefSeq" id="WP_072077566.1">
    <property type="nucleotide sequence ID" value="NZ_CABHWW010000024.1"/>
</dbReference>
<dbReference type="EMBL" id="CP104006">
    <property type="protein sequence ID" value="UWM44873.1"/>
    <property type="molecule type" value="Genomic_DNA"/>
</dbReference>
<keyword evidence="7 9" id="KW-0811">Translocation</keyword>
<evidence type="ECO:0000256" key="8">
    <source>
        <dbReference type="ARBA" id="ARBA00023136"/>
    </source>
</evidence>
<feature type="transmembrane region" description="Helical" evidence="9">
    <location>
        <begin position="545"/>
        <end position="571"/>
    </location>
</feature>
<evidence type="ECO:0000259" key="11">
    <source>
        <dbReference type="Pfam" id="PF13721"/>
    </source>
</evidence>
<organism evidence="14 15">
    <name type="scientific">Yersinia alsatica</name>
    <dbReference type="NCBI Taxonomy" id="2890317"/>
    <lineage>
        <taxon>Bacteria</taxon>
        <taxon>Pseudomonadati</taxon>
        <taxon>Pseudomonadota</taxon>
        <taxon>Gammaproteobacteria</taxon>
        <taxon>Enterobacterales</taxon>
        <taxon>Yersiniaceae</taxon>
        <taxon>Yersinia</taxon>
    </lineage>
</organism>
<dbReference type="InterPro" id="IPR048631">
    <property type="entry name" value="SecD_1st"/>
</dbReference>
<evidence type="ECO:0000256" key="4">
    <source>
        <dbReference type="ARBA" id="ARBA00022692"/>
    </source>
</evidence>
<comment type="subunit">
    <text evidence="9">Forms a complex with SecF. Part of the essential Sec protein translocation apparatus which comprises SecA, SecYEG and auxiliary proteins SecDF-YajC and YidC.</text>
</comment>
<keyword evidence="8 9" id="KW-0472">Membrane</keyword>
<dbReference type="Gene3D" id="3.30.1360.200">
    <property type="match status" value="1"/>
</dbReference>
<dbReference type="SUPFAM" id="SSF82866">
    <property type="entry name" value="Multidrug efflux transporter AcrB transmembrane domain"/>
    <property type="match status" value="1"/>
</dbReference>